<evidence type="ECO:0000313" key="1">
    <source>
        <dbReference type="EMBL" id="GGO02869.1"/>
    </source>
</evidence>
<dbReference type="Proteomes" id="UP000606653">
    <property type="component" value="Unassembled WGS sequence"/>
</dbReference>
<keyword evidence="2" id="KW-1185">Reference proteome</keyword>
<dbReference type="EMBL" id="BMLN01000007">
    <property type="protein sequence ID" value="GGO02869.1"/>
    <property type="molecule type" value="Genomic_DNA"/>
</dbReference>
<comment type="caution">
    <text evidence="1">The sequence shown here is derived from an EMBL/GenBank/DDBJ whole genome shotgun (WGS) entry which is preliminary data.</text>
</comment>
<sequence length="60" mass="6898">MGNDSLAFILETLERRDEEGGETMLIRRRIRCGAGRTGGSAIFRNRLRRVKAAEQSELWF</sequence>
<reference evidence="2" key="1">
    <citation type="journal article" date="2019" name="Int. J. Syst. Evol. Microbiol.">
        <title>The Global Catalogue of Microorganisms (GCM) 10K type strain sequencing project: providing services to taxonomists for standard genome sequencing and annotation.</title>
        <authorList>
            <consortium name="The Broad Institute Genomics Platform"/>
            <consortium name="The Broad Institute Genome Sequencing Center for Infectious Disease"/>
            <person name="Wu L."/>
            <person name="Ma J."/>
        </authorList>
    </citation>
    <scope>NUCLEOTIDE SEQUENCE [LARGE SCALE GENOMIC DNA]</scope>
    <source>
        <strain evidence="2">CGMCC 1.6964</strain>
    </source>
</reference>
<proteinExistence type="predicted"/>
<gene>
    <name evidence="1" type="ORF">GCM10010969_26580</name>
</gene>
<organism evidence="1 2">
    <name type="scientific">Saccharibacillus kuerlensis</name>
    <dbReference type="NCBI Taxonomy" id="459527"/>
    <lineage>
        <taxon>Bacteria</taxon>
        <taxon>Bacillati</taxon>
        <taxon>Bacillota</taxon>
        <taxon>Bacilli</taxon>
        <taxon>Bacillales</taxon>
        <taxon>Paenibacillaceae</taxon>
        <taxon>Saccharibacillus</taxon>
    </lineage>
</organism>
<accession>A0ABQ2L4S9</accession>
<evidence type="ECO:0000313" key="2">
    <source>
        <dbReference type="Proteomes" id="UP000606653"/>
    </source>
</evidence>
<name>A0ABQ2L4S9_9BACL</name>
<protein>
    <submittedName>
        <fullName evidence="1">Uncharacterized protein</fullName>
    </submittedName>
</protein>